<evidence type="ECO:0000313" key="1">
    <source>
        <dbReference type="EMBL" id="GAI96427.1"/>
    </source>
</evidence>
<name>X1STN3_9ZZZZ</name>
<feature type="non-terminal residue" evidence="1">
    <location>
        <position position="259"/>
    </location>
</feature>
<dbReference type="AlphaFoldDB" id="X1STN3"/>
<proteinExistence type="predicted"/>
<sequence length="259" mass="30077">MNKRYKKSDIDKLKNESVTIEEDEINELINADGTMLDRNDNFKASTRIVRSKKTTDDFIRGATQGPEAYFIYGGPYYGINYSYTVNEEETLTEEEDIYDELEIVPEFSHDRDKGARKYADREIRKHFNKPAPPFYDNLPTDKWRKHSLPYDTEFDVDLYSEQEMKSLVDEIIHNKKNSNGMVKRSNEQGVMGGVNQSIPDISELKQIHQKPMVIRKMNLFLDLIHKEGLNGDELAIVLNHIIDNVDITKLSDEHKEIIG</sequence>
<gene>
    <name evidence="1" type="ORF">S12H4_29312</name>
</gene>
<reference evidence="1" key="1">
    <citation type="journal article" date="2014" name="Front. Microbiol.">
        <title>High frequency of phylogenetically diverse reductive dehalogenase-homologous genes in deep subseafloor sedimentary metagenomes.</title>
        <authorList>
            <person name="Kawai M."/>
            <person name="Futagami T."/>
            <person name="Toyoda A."/>
            <person name="Takaki Y."/>
            <person name="Nishi S."/>
            <person name="Hori S."/>
            <person name="Arai W."/>
            <person name="Tsubouchi T."/>
            <person name="Morono Y."/>
            <person name="Uchiyama I."/>
            <person name="Ito T."/>
            <person name="Fujiyama A."/>
            <person name="Inagaki F."/>
            <person name="Takami H."/>
        </authorList>
    </citation>
    <scope>NUCLEOTIDE SEQUENCE</scope>
    <source>
        <strain evidence="1">Expedition CK06-06</strain>
    </source>
</reference>
<dbReference type="EMBL" id="BARW01016897">
    <property type="protein sequence ID" value="GAI96427.1"/>
    <property type="molecule type" value="Genomic_DNA"/>
</dbReference>
<comment type="caution">
    <text evidence="1">The sequence shown here is derived from an EMBL/GenBank/DDBJ whole genome shotgun (WGS) entry which is preliminary data.</text>
</comment>
<organism evidence="1">
    <name type="scientific">marine sediment metagenome</name>
    <dbReference type="NCBI Taxonomy" id="412755"/>
    <lineage>
        <taxon>unclassified sequences</taxon>
        <taxon>metagenomes</taxon>
        <taxon>ecological metagenomes</taxon>
    </lineage>
</organism>
<protein>
    <submittedName>
        <fullName evidence="1">Uncharacterized protein</fullName>
    </submittedName>
</protein>
<accession>X1STN3</accession>